<protein>
    <submittedName>
        <fullName evidence="2">Uncharacterized protein</fullName>
    </submittedName>
</protein>
<organism evidence="2 3">
    <name type="scientific">Fusarium torreyae</name>
    <dbReference type="NCBI Taxonomy" id="1237075"/>
    <lineage>
        <taxon>Eukaryota</taxon>
        <taxon>Fungi</taxon>
        <taxon>Dikarya</taxon>
        <taxon>Ascomycota</taxon>
        <taxon>Pezizomycotina</taxon>
        <taxon>Sordariomycetes</taxon>
        <taxon>Hypocreomycetidae</taxon>
        <taxon>Hypocreales</taxon>
        <taxon>Nectriaceae</taxon>
        <taxon>Fusarium</taxon>
    </lineage>
</organism>
<keyword evidence="3" id="KW-1185">Reference proteome</keyword>
<feature type="region of interest" description="Disordered" evidence="1">
    <location>
        <begin position="1"/>
        <end position="32"/>
    </location>
</feature>
<evidence type="ECO:0000313" key="2">
    <source>
        <dbReference type="EMBL" id="KAJ4256931.1"/>
    </source>
</evidence>
<name>A0A9W8RY87_9HYPO</name>
<sequence>MTLTGTRGDDAAAFTTPNTSKKRPSASLNSCTDSDEYFEPSVSLDEQTIEHQQTFQSQITLPSGKIITGAPFGQLHHGGCHLGYVSQQNGIPVLNEEGREWVAARTGEYTSFEEFQSFEAYQQKTSPVTCHTSVQNAFIDPYELPDKELVDRIIDDFTSSRIGELRQELQI</sequence>
<comment type="caution">
    <text evidence="2">The sequence shown here is derived from an EMBL/GenBank/DDBJ whole genome shotgun (WGS) entry which is preliminary data.</text>
</comment>
<accession>A0A9W8RY87</accession>
<dbReference type="EMBL" id="JAOQAZ010000018">
    <property type="protein sequence ID" value="KAJ4256931.1"/>
    <property type="molecule type" value="Genomic_DNA"/>
</dbReference>
<reference evidence="2" key="1">
    <citation type="submission" date="2022-09" db="EMBL/GenBank/DDBJ databases">
        <title>Fusarium specimens isolated from Avocado Roots.</title>
        <authorList>
            <person name="Stajich J."/>
            <person name="Roper C."/>
            <person name="Heimlech-Rivalta G."/>
        </authorList>
    </citation>
    <scope>NUCLEOTIDE SEQUENCE</scope>
    <source>
        <strain evidence="2">CF00136</strain>
    </source>
</reference>
<evidence type="ECO:0000256" key="1">
    <source>
        <dbReference type="SAM" id="MobiDB-lite"/>
    </source>
</evidence>
<dbReference type="Proteomes" id="UP001152049">
    <property type="component" value="Unassembled WGS sequence"/>
</dbReference>
<gene>
    <name evidence="2" type="ORF">NW762_009027</name>
</gene>
<evidence type="ECO:0000313" key="3">
    <source>
        <dbReference type="Proteomes" id="UP001152049"/>
    </source>
</evidence>
<proteinExistence type="predicted"/>
<dbReference type="AlphaFoldDB" id="A0A9W8RY87"/>